<dbReference type="EMBL" id="JASPKY010000295">
    <property type="protein sequence ID" value="KAK9710299.1"/>
    <property type="molecule type" value="Genomic_DNA"/>
</dbReference>
<evidence type="ECO:0000313" key="2">
    <source>
        <dbReference type="Proteomes" id="UP001458880"/>
    </source>
</evidence>
<dbReference type="InterPro" id="IPR036397">
    <property type="entry name" value="RNaseH_sf"/>
</dbReference>
<protein>
    <submittedName>
        <fullName evidence="1">Uncharacterized protein</fullName>
    </submittedName>
</protein>
<sequence>MQVIIVQLRISLQHTIKNKPPTSSATKLEITNWLTTNNINYDATALKLQLLDLVERFKPPPRYEADELAEKYGHAVLRLPPYHCIFNPIELIWGITKRSPERFSRLKVLVIGAGPSGQDIASKISAIADKFRLREKLLKLHNKKTQHNLLLQTRYKLSQ</sequence>
<organism evidence="1 2">
    <name type="scientific">Popillia japonica</name>
    <name type="common">Japanese beetle</name>
    <dbReference type="NCBI Taxonomy" id="7064"/>
    <lineage>
        <taxon>Eukaryota</taxon>
        <taxon>Metazoa</taxon>
        <taxon>Ecdysozoa</taxon>
        <taxon>Arthropoda</taxon>
        <taxon>Hexapoda</taxon>
        <taxon>Insecta</taxon>
        <taxon>Pterygota</taxon>
        <taxon>Neoptera</taxon>
        <taxon>Endopterygota</taxon>
        <taxon>Coleoptera</taxon>
        <taxon>Polyphaga</taxon>
        <taxon>Scarabaeiformia</taxon>
        <taxon>Scarabaeidae</taxon>
        <taxon>Rutelinae</taxon>
        <taxon>Popillia</taxon>
    </lineage>
</organism>
<proteinExistence type="predicted"/>
<dbReference type="Gene3D" id="3.30.420.10">
    <property type="entry name" value="Ribonuclease H-like superfamily/Ribonuclease H"/>
    <property type="match status" value="1"/>
</dbReference>
<evidence type="ECO:0000313" key="1">
    <source>
        <dbReference type="EMBL" id="KAK9710299.1"/>
    </source>
</evidence>
<dbReference type="PANTHER" id="PTHR33939:SF1">
    <property type="entry name" value="DUF4371 DOMAIN-CONTAINING PROTEIN"/>
    <property type="match status" value="1"/>
</dbReference>
<dbReference type="Proteomes" id="UP001458880">
    <property type="component" value="Unassembled WGS sequence"/>
</dbReference>
<dbReference type="PANTHER" id="PTHR33939">
    <property type="entry name" value="PROTEIN CBG22215"/>
    <property type="match status" value="1"/>
</dbReference>
<dbReference type="GO" id="GO:0003676">
    <property type="term" value="F:nucleic acid binding"/>
    <property type="evidence" value="ECO:0007669"/>
    <property type="project" value="InterPro"/>
</dbReference>
<keyword evidence="2" id="KW-1185">Reference proteome</keyword>
<comment type="caution">
    <text evidence="1">The sequence shown here is derived from an EMBL/GenBank/DDBJ whole genome shotgun (WGS) entry which is preliminary data.</text>
</comment>
<accession>A0AAW1JYD1</accession>
<reference evidence="1 2" key="1">
    <citation type="journal article" date="2024" name="BMC Genomics">
        <title>De novo assembly and annotation of Popillia japonica's genome with initial clues to its potential as an invasive pest.</title>
        <authorList>
            <person name="Cucini C."/>
            <person name="Boschi S."/>
            <person name="Funari R."/>
            <person name="Cardaioli E."/>
            <person name="Iannotti N."/>
            <person name="Marturano G."/>
            <person name="Paoli F."/>
            <person name="Bruttini M."/>
            <person name="Carapelli A."/>
            <person name="Frati F."/>
            <person name="Nardi F."/>
        </authorList>
    </citation>
    <scope>NUCLEOTIDE SEQUENCE [LARGE SCALE GENOMIC DNA]</scope>
    <source>
        <strain evidence="1">DMR45628</strain>
    </source>
</reference>
<dbReference type="AlphaFoldDB" id="A0AAW1JYD1"/>
<name>A0AAW1JYD1_POPJA</name>
<gene>
    <name evidence="1" type="ORF">QE152_g26108</name>
</gene>